<feature type="region of interest" description="Disordered" evidence="1">
    <location>
        <begin position="197"/>
        <end position="222"/>
    </location>
</feature>
<protein>
    <recommendedName>
        <fullName evidence="5">DUF3365 domain-containing protein</fullName>
    </recommendedName>
</protein>
<gene>
    <name evidence="3" type="ORF">Pan216_26800</name>
</gene>
<keyword evidence="4" id="KW-1185">Reference proteome</keyword>
<dbReference type="EMBL" id="CP036279">
    <property type="protein sequence ID" value="QDU61815.1"/>
    <property type="molecule type" value="Genomic_DNA"/>
</dbReference>
<name>A0A518B4B3_9BACT</name>
<dbReference type="OrthoDB" id="5984932at2"/>
<keyword evidence="2" id="KW-0812">Transmembrane</keyword>
<dbReference type="AlphaFoldDB" id="A0A518B4B3"/>
<feature type="transmembrane region" description="Helical" evidence="2">
    <location>
        <begin position="82"/>
        <end position="99"/>
    </location>
</feature>
<dbReference type="PROSITE" id="PS51257">
    <property type="entry name" value="PROKAR_LIPOPROTEIN"/>
    <property type="match status" value="1"/>
</dbReference>
<evidence type="ECO:0000313" key="3">
    <source>
        <dbReference type="EMBL" id="QDU61815.1"/>
    </source>
</evidence>
<dbReference type="KEGG" id="knv:Pan216_26800"/>
<dbReference type="Proteomes" id="UP000317093">
    <property type="component" value="Chromosome"/>
</dbReference>
<keyword evidence="2" id="KW-1133">Transmembrane helix</keyword>
<accession>A0A518B4B3</accession>
<reference evidence="3 4" key="1">
    <citation type="submission" date="2019-02" db="EMBL/GenBank/DDBJ databases">
        <title>Deep-cultivation of Planctomycetes and their phenomic and genomic characterization uncovers novel biology.</title>
        <authorList>
            <person name="Wiegand S."/>
            <person name="Jogler M."/>
            <person name="Boedeker C."/>
            <person name="Pinto D."/>
            <person name="Vollmers J."/>
            <person name="Rivas-Marin E."/>
            <person name="Kohn T."/>
            <person name="Peeters S.H."/>
            <person name="Heuer A."/>
            <person name="Rast P."/>
            <person name="Oberbeckmann S."/>
            <person name="Bunk B."/>
            <person name="Jeske O."/>
            <person name="Meyerdierks A."/>
            <person name="Storesund J.E."/>
            <person name="Kallscheuer N."/>
            <person name="Luecker S."/>
            <person name="Lage O.M."/>
            <person name="Pohl T."/>
            <person name="Merkel B.J."/>
            <person name="Hornburger P."/>
            <person name="Mueller R.-W."/>
            <person name="Bruemmer F."/>
            <person name="Labrenz M."/>
            <person name="Spormann A.M."/>
            <person name="Op den Camp H."/>
            <person name="Overmann J."/>
            <person name="Amann R."/>
            <person name="Jetten M.S.M."/>
            <person name="Mascher T."/>
            <person name="Medema M.H."/>
            <person name="Devos D.P."/>
            <person name="Kaster A.-K."/>
            <person name="Ovreas L."/>
            <person name="Rohde M."/>
            <person name="Galperin M.Y."/>
            <person name="Jogler C."/>
        </authorList>
    </citation>
    <scope>NUCLEOTIDE SEQUENCE [LARGE SCALE GENOMIC DNA]</scope>
    <source>
        <strain evidence="3 4">Pan216</strain>
    </source>
</reference>
<keyword evidence="2" id="KW-0472">Membrane</keyword>
<feature type="transmembrane region" description="Helical" evidence="2">
    <location>
        <begin position="58"/>
        <end position="76"/>
    </location>
</feature>
<organism evidence="3 4">
    <name type="scientific">Kolteria novifilia</name>
    <dbReference type="NCBI Taxonomy" id="2527975"/>
    <lineage>
        <taxon>Bacteria</taxon>
        <taxon>Pseudomonadati</taxon>
        <taxon>Planctomycetota</taxon>
        <taxon>Planctomycetia</taxon>
        <taxon>Kolteriales</taxon>
        <taxon>Kolteriaceae</taxon>
        <taxon>Kolteria</taxon>
    </lineage>
</organism>
<evidence type="ECO:0000256" key="2">
    <source>
        <dbReference type="SAM" id="Phobius"/>
    </source>
</evidence>
<proteinExistence type="predicted"/>
<evidence type="ECO:0000256" key="1">
    <source>
        <dbReference type="SAM" id="MobiDB-lite"/>
    </source>
</evidence>
<dbReference type="RefSeq" id="WP_145258360.1">
    <property type="nucleotide sequence ID" value="NZ_CP036279.1"/>
</dbReference>
<sequence length="399" mass="45202">MSMVMGRFAFSLVVSLVILGVVLLAACWQGKWRPFWVALGELGVLSVLWGFGPDVRLFAVSLVIVTGLHAGLGWRLRVLAPVSVMVLVGCFAYQGFVVSRRLEALAASRRTFPLVSVSERLAYERETSDLPKDQTWLQLSMGMRRRISDLERRTRRESDKTFYFYWLHDRAAEHFILSEGFGVTRMGPFKRAFRKGLPLAPNKDSKPMSLPEPESPERPYSPDTADDFAADLAESTLFQLHQDGVFDFVEPNSLGYAENRDHVVGFEPHHFREVPKVGKSFTASARNWVLTRLELVSLLKGDEPSVYVTKHLPRMDDLVDAPRRPLDAFETEALDKLRFEEDLVVEETESSVRMLGSLRAGENCLKCHHGRRGDLLGAFSYELRRKRPVVVESEETPST</sequence>
<evidence type="ECO:0008006" key="5">
    <source>
        <dbReference type="Google" id="ProtNLM"/>
    </source>
</evidence>
<evidence type="ECO:0000313" key="4">
    <source>
        <dbReference type="Proteomes" id="UP000317093"/>
    </source>
</evidence>